<keyword evidence="4" id="KW-0963">Cytoplasm</keyword>
<evidence type="ECO:0000256" key="5">
    <source>
        <dbReference type="ARBA" id="ARBA00023110"/>
    </source>
</evidence>
<dbReference type="Gene3D" id="3.10.50.40">
    <property type="match status" value="1"/>
</dbReference>
<dbReference type="EMBL" id="CP040946">
    <property type="protein sequence ID" value="QDC45405.1"/>
    <property type="molecule type" value="Genomic_DNA"/>
</dbReference>
<evidence type="ECO:0000256" key="8">
    <source>
        <dbReference type="ARBA" id="ARBA00037071"/>
    </source>
</evidence>
<dbReference type="Proteomes" id="UP000311008">
    <property type="component" value="Chromosome"/>
</dbReference>
<reference evidence="12" key="1">
    <citation type="journal article" date="2019" name="ISME J.">
        <title>Evolution in action: habitat transition from sediment to the pelagial leads to genome streamlining in Methylophilaceae.</title>
        <authorList>
            <person name="Salcher M."/>
            <person name="Schaefle D."/>
            <person name="Kaspar M."/>
            <person name="Neuenschwander S.M."/>
            <person name="Ghai R."/>
        </authorList>
    </citation>
    <scope>NUCLEOTIDE SEQUENCE [LARGE SCALE GENOMIC DNA]</scope>
    <source>
        <strain evidence="12">MMS-M-51</strain>
    </source>
</reference>
<keyword evidence="6" id="KW-0143">Chaperone</keyword>
<dbReference type="KEGG" id="mmec:FIU01_09465"/>
<dbReference type="InterPro" id="IPR046357">
    <property type="entry name" value="PPIase_dom_sf"/>
</dbReference>
<dbReference type="GO" id="GO:0042026">
    <property type="term" value="P:protein refolding"/>
    <property type="evidence" value="ECO:0007669"/>
    <property type="project" value="UniProtKB-ARBA"/>
</dbReference>
<comment type="function">
    <text evidence="8">Also involved in hydrogenase metallocenter assembly, probably by participating in the nickel insertion step. This function in hydrogenase biosynthesis requires chaperone activity and the presence of the metal-binding domain, but not PPIase activity.</text>
</comment>
<evidence type="ECO:0000256" key="6">
    <source>
        <dbReference type="ARBA" id="ARBA00023186"/>
    </source>
</evidence>
<gene>
    <name evidence="11" type="ORF">FIU01_09465</name>
</gene>
<name>A0A5B8CXT4_9PROT</name>
<evidence type="ECO:0000256" key="3">
    <source>
        <dbReference type="ARBA" id="ARBA00006577"/>
    </source>
</evidence>
<evidence type="ECO:0000256" key="7">
    <source>
        <dbReference type="ARBA" id="ARBA00023235"/>
    </source>
</evidence>
<accession>A0A5B8CXT4</accession>
<comment type="catalytic activity">
    <reaction evidence="1 9">
        <text>[protein]-peptidylproline (omega=180) = [protein]-peptidylproline (omega=0)</text>
        <dbReference type="Rhea" id="RHEA:16237"/>
        <dbReference type="Rhea" id="RHEA-COMP:10747"/>
        <dbReference type="Rhea" id="RHEA-COMP:10748"/>
        <dbReference type="ChEBI" id="CHEBI:83833"/>
        <dbReference type="ChEBI" id="CHEBI:83834"/>
        <dbReference type="EC" id="5.2.1.8"/>
    </reaction>
</comment>
<comment type="subcellular location">
    <subcellularLocation>
        <location evidence="2">Cytoplasm</location>
    </subcellularLocation>
</comment>
<evidence type="ECO:0000259" key="10">
    <source>
        <dbReference type="PROSITE" id="PS50059"/>
    </source>
</evidence>
<dbReference type="AlphaFoldDB" id="A0A5B8CXT4"/>
<dbReference type="InterPro" id="IPR001179">
    <property type="entry name" value="PPIase_FKBP_dom"/>
</dbReference>
<dbReference type="EC" id="5.2.1.8" evidence="9"/>
<keyword evidence="12" id="KW-1185">Reference proteome</keyword>
<dbReference type="PANTHER" id="PTHR47861:SF3">
    <property type="entry name" value="FKBP-TYPE PEPTIDYL-PROLYL CIS-TRANS ISOMERASE SLYD"/>
    <property type="match status" value="1"/>
</dbReference>
<protein>
    <recommendedName>
        <fullName evidence="9">peptidylprolyl isomerase</fullName>
        <ecNumber evidence="9">5.2.1.8</ecNumber>
    </recommendedName>
</protein>
<feature type="domain" description="PPIase FKBP-type" evidence="10">
    <location>
        <begin position="2"/>
        <end position="89"/>
    </location>
</feature>
<dbReference type="GO" id="GO:0003755">
    <property type="term" value="F:peptidyl-prolyl cis-trans isomerase activity"/>
    <property type="evidence" value="ECO:0007669"/>
    <property type="project" value="UniProtKB-KW"/>
</dbReference>
<evidence type="ECO:0000256" key="9">
    <source>
        <dbReference type="PROSITE-ProRule" id="PRU00277"/>
    </source>
</evidence>
<evidence type="ECO:0000256" key="1">
    <source>
        <dbReference type="ARBA" id="ARBA00000971"/>
    </source>
</evidence>
<proteinExistence type="inferred from homology"/>
<comment type="similarity">
    <text evidence="3">Belongs to the FKBP-type PPIase family.</text>
</comment>
<dbReference type="GO" id="GO:0005737">
    <property type="term" value="C:cytoplasm"/>
    <property type="evidence" value="ECO:0007669"/>
    <property type="project" value="UniProtKB-SubCell"/>
</dbReference>
<dbReference type="PROSITE" id="PS50059">
    <property type="entry name" value="FKBP_PPIASE"/>
    <property type="match status" value="1"/>
</dbReference>
<keyword evidence="5 9" id="KW-0697">Rotamase</keyword>
<evidence type="ECO:0000256" key="2">
    <source>
        <dbReference type="ARBA" id="ARBA00004496"/>
    </source>
</evidence>
<evidence type="ECO:0000313" key="11">
    <source>
        <dbReference type="EMBL" id="QDC45405.1"/>
    </source>
</evidence>
<dbReference type="SUPFAM" id="SSF54534">
    <property type="entry name" value="FKBP-like"/>
    <property type="match status" value="1"/>
</dbReference>
<dbReference type="PANTHER" id="PTHR47861">
    <property type="entry name" value="FKBP-TYPE PEPTIDYL-PROLYL CIS-TRANS ISOMERASE SLYD"/>
    <property type="match status" value="1"/>
</dbReference>
<evidence type="ECO:0000313" key="12">
    <source>
        <dbReference type="Proteomes" id="UP000311008"/>
    </source>
</evidence>
<dbReference type="OrthoDB" id="9808891at2"/>
<sequence>MNTVVTMTYKLQNSEGDTLEESKDPVAYLHGGYDNIFPKVEEAMHGKNVGDQVEVSLDPEDAFGEYDDGLVQIEPASAFPSEDLKIGMQFEGEDETGDVILYTITDIADGKVVVDGNHPWAGQRLLFTATIASVRSANQEEISHQHVHGAGGHHH</sequence>
<keyword evidence="7 9" id="KW-0413">Isomerase</keyword>
<evidence type="ECO:0000256" key="4">
    <source>
        <dbReference type="ARBA" id="ARBA00022490"/>
    </source>
</evidence>
<organism evidence="11 12">
    <name type="scientific">Methylophilus medardicus</name>
    <dbReference type="NCBI Taxonomy" id="2588534"/>
    <lineage>
        <taxon>Bacteria</taxon>
        <taxon>Pseudomonadati</taxon>
        <taxon>Pseudomonadota</taxon>
        <taxon>Betaproteobacteria</taxon>
        <taxon>Nitrosomonadales</taxon>
        <taxon>Methylophilaceae</taxon>
        <taxon>Methylophilus</taxon>
    </lineage>
</organism>